<evidence type="ECO:0000256" key="1">
    <source>
        <dbReference type="ARBA" id="ARBA00022649"/>
    </source>
</evidence>
<dbReference type="PANTHER" id="PTHR42740">
    <property type="entry name" value="RIBONUCLEASE VAPC3"/>
    <property type="match status" value="1"/>
</dbReference>
<keyword evidence="2 6" id="KW-0540">Nuclease</keyword>
<comment type="similarity">
    <text evidence="6">Belongs to the PINc/VapC protein family.</text>
</comment>
<dbReference type="Proteomes" id="UP000733744">
    <property type="component" value="Unassembled WGS sequence"/>
</dbReference>
<feature type="binding site" evidence="6">
    <location>
        <position position="99"/>
    </location>
    <ligand>
        <name>Mg(2+)</name>
        <dbReference type="ChEBI" id="CHEBI:18420"/>
    </ligand>
</feature>
<comment type="cofactor">
    <cofactor evidence="6">
        <name>Mg(2+)</name>
        <dbReference type="ChEBI" id="CHEBI:18420"/>
    </cofactor>
</comment>
<dbReference type="PANTHER" id="PTHR42740:SF1">
    <property type="entry name" value="RIBONUCLEASE VAPC3"/>
    <property type="match status" value="1"/>
</dbReference>
<dbReference type="InterPro" id="IPR051749">
    <property type="entry name" value="PINc/VapC_TA_RNase"/>
</dbReference>
<sequence>MIFVDTSVWSLAFRRSNSAVQVKEVLQLHELISQDAPLAVTGIVMQELLSGLREEAQFKRLQGLLSAFPVVLASQAHHVLAAQIANRCRQGGIATSATDCLIAAICIADNSPLLTADKDFEQMAGFCDLRLYRG</sequence>
<dbReference type="EC" id="3.1.-.-" evidence="6"/>
<evidence type="ECO:0000256" key="4">
    <source>
        <dbReference type="ARBA" id="ARBA00022801"/>
    </source>
</evidence>
<feature type="binding site" evidence="6">
    <location>
        <position position="5"/>
    </location>
    <ligand>
        <name>Mg(2+)</name>
        <dbReference type="ChEBI" id="CHEBI:18420"/>
    </ligand>
</feature>
<evidence type="ECO:0000313" key="8">
    <source>
        <dbReference type="EMBL" id="TRW98096.1"/>
    </source>
</evidence>
<dbReference type="InterPro" id="IPR002716">
    <property type="entry name" value="PIN_dom"/>
</dbReference>
<keyword evidence="4 6" id="KW-0378">Hydrolase</keyword>
<evidence type="ECO:0000313" key="9">
    <source>
        <dbReference type="Proteomes" id="UP000733744"/>
    </source>
</evidence>
<gene>
    <name evidence="6" type="primary">vapC</name>
    <name evidence="8" type="ORF">EKO24_007240</name>
</gene>
<keyword evidence="3 6" id="KW-0479">Metal-binding</keyword>
<organism evidence="8 9">
    <name type="scientific">Candidatus Methylobacter oryzae</name>
    <dbReference type="NCBI Taxonomy" id="2497749"/>
    <lineage>
        <taxon>Bacteria</taxon>
        <taxon>Pseudomonadati</taxon>
        <taxon>Pseudomonadota</taxon>
        <taxon>Gammaproteobacteria</taxon>
        <taxon>Methylococcales</taxon>
        <taxon>Methylococcaceae</taxon>
        <taxon>Methylobacter</taxon>
    </lineage>
</organism>
<dbReference type="HAMAP" id="MF_00265">
    <property type="entry name" value="VapC_Nob1"/>
    <property type="match status" value="1"/>
</dbReference>
<dbReference type="InterPro" id="IPR029060">
    <property type="entry name" value="PIN-like_dom_sf"/>
</dbReference>
<evidence type="ECO:0000256" key="5">
    <source>
        <dbReference type="ARBA" id="ARBA00022842"/>
    </source>
</evidence>
<feature type="domain" description="PIN" evidence="7">
    <location>
        <begin position="2"/>
        <end position="124"/>
    </location>
</feature>
<comment type="function">
    <text evidence="6">Toxic component of a toxin-antitoxin (TA) system. An RNase.</text>
</comment>
<dbReference type="InterPro" id="IPR022907">
    <property type="entry name" value="VapC_family"/>
</dbReference>
<dbReference type="Gene3D" id="3.40.50.1010">
    <property type="entry name" value="5'-nuclease"/>
    <property type="match status" value="1"/>
</dbReference>
<evidence type="ECO:0000256" key="2">
    <source>
        <dbReference type="ARBA" id="ARBA00022722"/>
    </source>
</evidence>
<name>A0ABY3CCF8_9GAMM</name>
<keyword evidence="9" id="KW-1185">Reference proteome</keyword>
<keyword evidence="1 6" id="KW-1277">Toxin-antitoxin system</keyword>
<evidence type="ECO:0000259" key="7">
    <source>
        <dbReference type="Pfam" id="PF01850"/>
    </source>
</evidence>
<dbReference type="EMBL" id="RYFG02000068">
    <property type="protein sequence ID" value="TRW98096.1"/>
    <property type="molecule type" value="Genomic_DNA"/>
</dbReference>
<keyword evidence="5 6" id="KW-0460">Magnesium</keyword>
<proteinExistence type="inferred from homology"/>
<evidence type="ECO:0000256" key="6">
    <source>
        <dbReference type="HAMAP-Rule" id="MF_00265"/>
    </source>
</evidence>
<reference evidence="8 9" key="1">
    <citation type="journal article" date="2019" name="Antonie Van Leeuwenhoek">
        <title>Description of 'Ca. Methylobacter oryzae' KRF1, a novel species from the environmentally important Methylobacter clade 2.</title>
        <authorList>
            <person name="Khatri K."/>
            <person name="Mohite J.A."/>
            <person name="Pandit P.S."/>
            <person name="Bahulikar R."/>
            <person name="Rahalkar M.C."/>
        </authorList>
    </citation>
    <scope>NUCLEOTIDE SEQUENCE [LARGE SCALE GENOMIC DNA]</scope>
    <source>
        <strain evidence="8 9">KRF1</strain>
    </source>
</reference>
<keyword evidence="6" id="KW-0800">Toxin</keyword>
<dbReference type="SUPFAM" id="SSF88723">
    <property type="entry name" value="PIN domain-like"/>
    <property type="match status" value="1"/>
</dbReference>
<accession>A0ABY3CCF8</accession>
<dbReference type="Pfam" id="PF01850">
    <property type="entry name" value="PIN"/>
    <property type="match status" value="1"/>
</dbReference>
<dbReference type="RefSeq" id="WP_127030566.1">
    <property type="nucleotide sequence ID" value="NZ_RYFG02000068.1"/>
</dbReference>
<protein>
    <recommendedName>
        <fullName evidence="6">Ribonuclease VapC</fullName>
        <shortName evidence="6">RNase VapC</shortName>
        <ecNumber evidence="6">3.1.-.-</ecNumber>
    </recommendedName>
    <alternativeName>
        <fullName evidence="6">Toxin VapC</fullName>
    </alternativeName>
</protein>
<comment type="caution">
    <text evidence="8">The sequence shown here is derived from an EMBL/GenBank/DDBJ whole genome shotgun (WGS) entry which is preliminary data.</text>
</comment>
<evidence type="ECO:0000256" key="3">
    <source>
        <dbReference type="ARBA" id="ARBA00022723"/>
    </source>
</evidence>